<evidence type="ECO:0000313" key="1">
    <source>
        <dbReference type="EMBL" id="PSW07512.1"/>
    </source>
</evidence>
<accession>A0A2T3N4Y1</accession>
<comment type="caution">
    <text evidence="1">The sequence shown here is derived from an EMBL/GenBank/DDBJ whole genome shotgun (WGS) entry which is preliminary data.</text>
</comment>
<dbReference type="AlphaFoldDB" id="A0A2T3N4Y1"/>
<organism evidence="1 2">
    <name type="scientific">Photobacterium lipolyticum</name>
    <dbReference type="NCBI Taxonomy" id="266810"/>
    <lineage>
        <taxon>Bacteria</taxon>
        <taxon>Pseudomonadati</taxon>
        <taxon>Pseudomonadota</taxon>
        <taxon>Gammaproteobacteria</taxon>
        <taxon>Vibrionales</taxon>
        <taxon>Vibrionaceae</taxon>
        <taxon>Photobacterium</taxon>
    </lineage>
</organism>
<dbReference type="InterPro" id="IPR038338">
    <property type="entry name" value="PriC_sf"/>
</dbReference>
<dbReference type="EMBL" id="PYMC01000001">
    <property type="protein sequence ID" value="PSW07512.1"/>
    <property type="molecule type" value="Genomic_DNA"/>
</dbReference>
<dbReference type="OrthoDB" id="6402824at2"/>
<dbReference type="InterPro" id="IPR010890">
    <property type="entry name" value="PriC"/>
</dbReference>
<sequence>MSDLARLEAIINQLTTEAAQIDRQRGEASRPLFDEQLFRCRSKLLTPCVDEIHSEITALRKERQAGKLLASRTQHICEKVIAQIQAVQRELATLKIRKNEPQRPGSWRRPINELYQDLSQHKDWERRLAAMLRDKELLFSHCSTIAEQQKLQKEILALEGRLSRCRTALVKIEKSISHRERKG</sequence>
<name>A0A2T3N4Y1_9GAMM</name>
<dbReference type="Gene3D" id="1.20.1270.340">
    <property type="match status" value="1"/>
</dbReference>
<keyword evidence="2" id="KW-1185">Reference proteome</keyword>
<dbReference type="Pfam" id="PF07445">
    <property type="entry name" value="PriC"/>
    <property type="match status" value="1"/>
</dbReference>
<reference evidence="1 2" key="1">
    <citation type="submission" date="2018-03" db="EMBL/GenBank/DDBJ databases">
        <title>Whole genome sequencing of Histamine producing bacteria.</title>
        <authorList>
            <person name="Butler K."/>
        </authorList>
    </citation>
    <scope>NUCLEOTIDE SEQUENCE [LARGE SCALE GENOMIC DNA]</scope>
    <source>
        <strain evidence="1 2">DSM 16190</strain>
    </source>
</reference>
<evidence type="ECO:0000313" key="2">
    <source>
        <dbReference type="Proteomes" id="UP000240904"/>
    </source>
</evidence>
<protein>
    <submittedName>
        <fullName evidence="1">Prepilin peptidase</fullName>
    </submittedName>
</protein>
<proteinExistence type="predicted"/>
<dbReference type="Proteomes" id="UP000240904">
    <property type="component" value="Unassembled WGS sequence"/>
</dbReference>
<dbReference type="RefSeq" id="WP_107281664.1">
    <property type="nucleotide sequence ID" value="NZ_PYMC01000001.1"/>
</dbReference>
<gene>
    <name evidence="1" type="ORF">C9I89_02020</name>
</gene>